<dbReference type="AlphaFoldDB" id="A0AAD3DYG9"/>
<dbReference type="GO" id="GO:0005737">
    <property type="term" value="C:cytoplasm"/>
    <property type="evidence" value="ECO:0007669"/>
    <property type="project" value="UniProtKB-ARBA"/>
</dbReference>
<proteinExistence type="predicted"/>
<organism evidence="4 5">
    <name type="scientific">Astrephomene gubernaculifera</name>
    <dbReference type="NCBI Taxonomy" id="47775"/>
    <lineage>
        <taxon>Eukaryota</taxon>
        <taxon>Viridiplantae</taxon>
        <taxon>Chlorophyta</taxon>
        <taxon>core chlorophytes</taxon>
        <taxon>Chlorophyceae</taxon>
        <taxon>CS clade</taxon>
        <taxon>Chlamydomonadales</taxon>
        <taxon>Astrephomenaceae</taxon>
        <taxon>Astrephomene</taxon>
    </lineage>
</organism>
<protein>
    <recommendedName>
        <fullName evidence="6">DUF2470 domain-containing protein</fullName>
    </recommendedName>
</protein>
<sequence length="333" mass="36300">MALSMTISCGKAMRPGQMRQHRRAVMPLASVPVPPRSGLPAGRRTRPLSQPPASISPAASTAVPSPYLEQGGQDDPEMAAFQRQQQAAPRPSAAEEARTVLDQGKHGVLCTLSTSPDTAGFPASSVVQFACDGTGRPLFATSSLSPHTRDMLADGRVSLTVKSPSFQGMDCGRLTLQGVVAPVGEEEKPRLREVFLKKYPSAFYVDFGDFQWFRLEQLVAARFNGGFGRAPRLTVEEYLAARPDPVYPFSGPVCGHMNADHQEDSKMMIKHYCGLEVDSVRMLDLDRLGVNCCVTRRGQTFKLRLPFPHPAEDRKSIKDAIVEMTKKARSAAA</sequence>
<keyword evidence="5" id="KW-1185">Reference proteome</keyword>
<dbReference type="Pfam" id="PF13883">
    <property type="entry name" value="CREG_beta-barrel"/>
    <property type="match status" value="1"/>
</dbReference>
<feature type="domain" description="CREG-like beta-barrel" evidence="3">
    <location>
        <begin position="91"/>
        <end position="239"/>
    </location>
</feature>
<evidence type="ECO:0000313" key="5">
    <source>
        <dbReference type="Proteomes" id="UP001054857"/>
    </source>
</evidence>
<feature type="domain" description="DUF2470" evidence="2">
    <location>
        <begin position="251"/>
        <end position="324"/>
    </location>
</feature>
<name>A0AAD3DYG9_9CHLO</name>
<feature type="compositionally biased region" description="Low complexity" evidence="1">
    <location>
        <begin position="47"/>
        <end position="66"/>
    </location>
</feature>
<evidence type="ECO:0000259" key="3">
    <source>
        <dbReference type="Pfam" id="PF13883"/>
    </source>
</evidence>
<dbReference type="InterPro" id="IPR019595">
    <property type="entry name" value="DUF2470"/>
</dbReference>
<dbReference type="PANTHER" id="PTHR13343">
    <property type="entry name" value="CREG1 PROTEIN"/>
    <property type="match status" value="1"/>
</dbReference>
<dbReference type="Proteomes" id="UP001054857">
    <property type="component" value="Unassembled WGS sequence"/>
</dbReference>
<feature type="region of interest" description="Disordered" evidence="1">
    <location>
        <begin position="30"/>
        <end position="74"/>
    </location>
</feature>
<dbReference type="InterPro" id="IPR037119">
    <property type="entry name" value="Haem_oxidase_HugZ-like_sf"/>
</dbReference>
<dbReference type="Gene3D" id="3.20.180.10">
    <property type="entry name" value="PNP-oxidase-like"/>
    <property type="match status" value="1"/>
</dbReference>
<reference evidence="4 5" key="1">
    <citation type="journal article" date="2021" name="Sci. Rep.">
        <title>Genome sequencing of the multicellular alga Astrephomene provides insights into convergent evolution of germ-soma differentiation.</title>
        <authorList>
            <person name="Yamashita S."/>
            <person name="Yamamoto K."/>
            <person name="Matsuzaki R."/>
            <person name="Suzuki S."/>
            <person name="Yamaguchi H."/>
            <person name="Hirooka S."/>
            <person name="Minakuchi Y."/>
            <person name="Miyagishima S."/>
            <person name="Kawachi M."/>
            <person name="Toyoda A."/>
            <person name="Nozaki H."/>
        </authorList>
    </citation>
    <scope>NUCLEOTIDE SEQUENCE [LARGE SCALE GENOMIC DNA]</scope>
    <source>
        <strain evidence="4 5">NIES-4017</strain>
    </source>
</reference>
<dbReference type="SUPFAM" id="SSF50475">
    <property type="entry name" value="FMN-binding split barrel"/>
    <property type="match status" value="1"/>
</dbReference>
<evidence type="ECO:0008006" key="6">
    <source>
        <dbReference type="Google" id="ProtNLM"/>
    </source>
</evidence>
<dbReference type="InterPro" id="IPR055343">
    <property type="entry name" value="CREG_beta-barrel"/>
</dbReference>
<dbReference type="PANTHER" id="PTHR13343:SF24">
    <property type="entry name" value="OS07G0573800 PROTEIN"/>
    <property type="match status" value="1"/>
</dbReference>
<evidence type="ECO:0000259" key="2">
    <source>
        <dbReference type="Pfam" id="PF10615"/>
    </source>
</evidence>
<dbReference type="InterPro" id="IPR012349">
    <property type="entry name" value="Split_barrel_FMN-bd"/>
</dbReference>
<comment type="caution">
    <text evidence="4">The sequence shown here is derived from an EMBL/GenBank/DDBJ whole genome shotgun (WGS) entry which is preliminary data.</text>
</comment>
<evidence type="ECO:0000256" key="1">
    <source>
        <dbReference type="SAM" id="MobiDB-lite"/>
    </source>
</evidence>
<dbReference type="Gene3D" id="2.30.110.10">
    <property type="entry name" value="Electron Transport, Fmn-binding Protein, Chain A"/>
    <property type="match status" value="1"/>
</dbReference>
<dbReference type="EMBL" id="BMAR01000035">
    <property type="protein sequence ID" value="GFR50173.1"/>
    <property type="molecule type" value="Genomic_DNA"/>
</dbReference>
<gene>
    <name evidence="4" type="ORF">Agub_g12339</name>
</gene>
<dbReference type="Pfam" id="PF10615">
    <property type="entry name" value="DUF2470"/>
    <property type="match status" value="1"/>
</dbReference>
<evidence type="ECO:0000313" key="4">
    <source>
        <dbReference type="EMBL" id="GFR50173.1"/>
    </source>
</evidence>
<accession>A0AAD3DYG9</accession>